<accession>A0A1Q6SK31</accession>
<dbReference type="RefSeq" id="WP_118592227.1">
    <property type="nucleotide sequence ID" value="NZ_JAQEFF010000039.1"/>
</dbReference>
<evidence type="ECO:0000313" key="2">
    <source>
        <dbReference type="Proteomes" id="UP000284465"/>
    </source>
</evidence>
<gene>
    <name evidence="1" type="ORF">DW927_16260</name>
</gene>
<organism evidence="1 2">
    <name type="scientific">Roseburia intestinalis</name>
    <dbReference type="NCBI Taxonomy" id="166486"/>
    <lineage>
        <taxon>Bacteria</taxon>
        <taxon>Bacillati</taxon>
        <taxon>Bacillota</taxon>
        <taxon>Clostridia</taxon>
        <taxon>Lachnospirales</taxon>
        <taxon>Lachnospiraceae</taxon>
        <taxon>Roseburia</taxon>
    </lineage>
</organism>
<reference evidence="1 2" key="1">
    <citation type="submission" date="2018-08" db="EMBL/GenBank/DDBJ databases">
        <title>A genome reference for cultivated species of the human gut microbiota.</title>
        <authorList>
            <person name="Zou Y."/>
            <person name="Xue W."/>
            <person name="Luo G."/>
        </authorList>
    </citation>
    <scope>NUCLEOTIDE SEQUENCE [LARGE SCALE GENOMIC DNA]</scope>
    <source>
        <strain evidence="1 2">AM43-11</strain>
    </source>
</reference>
<dbReference type="EMBL" id="QSFP01000025">
    <property type="protein sequence ID" value="RHA64887.1"/>
    <property type="molecule type" value="Genomic_DNA"/>
</dbReference>
<proteinExistence type="predicted"/>
<name>A0A1Q6SK31_9FIRM</name>
<sequence length="521" mass="61662">MEDRKNNQIIKEMYHGEENRDASSKIRGFLFQDLVAISKLLDEKTVYVIPEYIEDVFVYTEDKTAYVIQAKYYPKGDIKGKHKDIIRDLYYQYLRLEVKKYTEKVIPVLAVYSLNNITKPALSILQGEDYINVNREEKPADIENPEKWLEDNVYSEKKNDAATKLFEKFAYNESMRKFLEAYKIDPEYKEIEQYRKDIGDQLSTIQIDGCVIEGEKRKLILLGLAIQYIQKRYDESMEGEENFEKRKCKRTEFIEYLRQKMCTETEETIGAYLRLIVIECWEQIQNGSDLVDEKVSDMLECIRDYTAQWLFELGSNVQGQRQLLNTVSSQNQSKLENFCEMPITRRREIICEHYDSINDFLKYLWKIMIDINIEILSQEIETTDEQRKRLMPQTYINSYEKNYISLKFPGDNVVDGVILANILGGSTKTKMTAIFGRMKEFQPQKWYMEAGYRGKYLYTMNISDIKNLDKEGYEVTATDPNKFEIECMECIDVDMDGWNKIEKCNECIFDHKCVKLKEKKE</sequence>
<protein>
    <submittedName>
        <fullName evidence="1">Uncharacterized protein</fullName>
    </submittedName>
</protein>
<dbReference type="AlphaFoldDB" id="A0A1Q6SK31"/>
<dbReference type="Proteomes" id="UP000284465">
    <property type="component" value="Unassembled WGS sequence"/>
</dbReference>
<evidence type="ECO:0000313" key="1">
    <source>
        <dbReference type="EMBL" id="RHA64887.1"/>
    </source>
</evidence>
<comment type="caution">
    <text evidence="1">The sequence shown here is derived from an EMBL/GenBank/DDBJ whole genome shotgun (WGS) entry which is preliminary data.</text>
</comment>